<evidence type="ECO:0000259" key="1">
    <source>
        <dbReference type="Pfam" id="PF13640"/>
    </source>
</evidence>
<dbReference type="AlphaFoldDB" id="A0A1T2L1X7"/>
<keyword evidence="3" id="KW-1185">Reference proteome</keyword>
<dbReference type="RefSeq" id="WP_078484537.1">
    <property type="nucleotide sequence ID" value="NZ_MPRL01000062.1"/>
</dbReference>
<evidence type="ECO:0000313" key="2">
    <source>
        <dbReference type="EMBL" id="OOZ39064.1"/>
    </source>
</evidence>
<proteinExistence type="predicted"/>
<dbReference type="InterPro" id="IPR044862">
    <property type="entry name" value="Pro_4_hyd_alph_FE2OG_OXY"/>
</dbReference>
<organism evidence="2 3">
    <name type="scientific">Solemya pervernicosa gill symbiont</name>
    <dbReference type="NCBI Taxonomy" id="642797"/>
    <lineage>
        <taxon>Bacteria</taxon>
        <taxon>Pseudomonadati</taxon>
        <taxon>Pseudomonadota</taxon>
        <taxon>Gammaproteobacteria</taxon>
        <taxon>sulfur-oxidizing symbionts</taxon>
    </lineage>
</organism>
<name>A0A1T2L1X7_9GAMM</name>
<feature type="domain" description="Prolyl 4-hydroxylase alpha subunit Fe(2+) 2OG dioxygenase" evidence="1">
    <location>
        <begin position="134"/>
        <end position="225"/>
    </location>
</feature>
<evidence type="ECO:0000313" key="3">
    <source>
        <dbReference type="Proteomes" id="UP000191110"/>
    </source>
</evidence>
<reference evidence="2 3" key="1">
    <citation type="submission" date="2016-11" db="EMBL/GenBank/DDBJ databases">
        <title>Mixed transmission modes and dynamic genome evolution in an obligate animal-bacterial symbiosis.</title>
        <authorList>
            <person name="Russell S.L."/>
            <person name="Corbett-Detig R.B."/>
            <person name="Cavanaugh C.M."/>
        </authorList>
    </citation>
    <scope>NUCLEOTIDE SEQUENCE [LARGE SCALE GENOMIC DNA]</scope>
    <source>
        <strain evidence="2">Sveles-Q1</strain>
    </source>
</reference>
<accession>A0A1T2L1X7</accession>
<dbReference type="OrthoDB" id="484647at2"/>
<comment type="caution">
    <text evidence="2">The sequence shown here is derived from an EMBL/GenBank/DDBJ whole genome shotgun (WGS) entry which is preliminary data.</text>
</comment>
<dbReference type="Gene3D" id="2.60.120.620">
    <property type="entry name" value="q2cbj1_9rhob like domain"/>
    <property type="match status" value="1"/>
</dbReference>
<protein>
    <recommendedName>
        <fullName evidence="1">Prolyl 4-hydroxylase alpha subunit Fe(2+) 2OG dioxygenase domain-containing protein</fullName>
    </recommendedName>
</protein>
<dbReference type="Pfam" id="PF13640">
    <property type="entry name" value="2OG-FeII_Oxy_3"/>
    <property type="match status" value="1"/>
</dbReference>
<dbReference type="EMBL" id="MPRL01000062">
    <property type="protein sequence ID" value="OOZ39064.1"/>
    <property type="molecule type" value="Genomic_DNA"/>
</dbReference>
<sequence>MNKACIDHQQLDELGTTQFNAVTPFPWHSFSGLLTPQKFTELMHDFPPLDHFERHQDIPRGGQRPHNRLYLSYERTIYHDRQSGVTGLIEHSALPTVWQQFIEELEQGEHYRSFIARLLGTSSFKIRYAWHVGENGSEVSPHCDMHSKLATHLFYFNSDKEWQREWGGETLLLSDKKIMENNPEFEDFGAVQAVEMLNNKSFLFKNCRDGWHGVRRLDCPEGAYRRLFTVVIETTKKKLHSLLKRVRRRLAGYFT</sequence>
<gene>
    <name evidence="2" type="ORF">BOW53_13090</name>
</gene>
<dbReference type="Proteomes" id="UP000191110">
    <property type="component" value="Unassembled WGS sequence"/>
</dbReference>